<evidence type="ECO:0008006" key="3">
    <source>
        <dbReference type="Google" id="ProtNLM"/>
    </source>
</evidence>
<accession>A8ZQG4</accession>
<name>A8ZQG4_ACAM1</name>
<keyword evidence="1" id="KW-0614">Plasmid</keyword>
<dbReference type="AlphaFoldDB" id="A8ZQG4"/>
<evidence type="ECO:0000313" key="1">
    <source>
        <dbReference type="EMBL" id="ABW33250.1"/>
    </source>
</evidence>
<organism evidence="1 2">
    <name type="scientific">Acaryochloris marina (strain MBIC 11017)</name>
    <dbReference type="NCBI Taxonomy" id="329726"/>
    <lineage>
        <taxon>Bacteria</taxon>
        <taxon>Bacillati</taxon>
        <taxon>Cyanobacteriota</taxon>
        <taxon>Cyanophyceae</taxon>
        <taxon>Acaryochloridales</taxon>
        <taxon>Acaryochloridaceae</taxon>
        <taxon>Acaryochloris</taxon>
    </lineage>
</organism>
<dbReference type="Gene3D" id="1.20.1220.20">
    <property type="entry name" value="Uncharcterised protein PF01724"/>
    <property type="match status" value="1"/>
</dbReference>
<dbReference type="InterPro" id="IPR002636">
    <property type="entry name" value="DUF29"/>
</dbReference>
<dbReference type="eggNOG" id="ENOG50336I3">
    <property type="taxonomic scope" value="Bacteria"/>
</dbReference>
<dbReference type="PANTHER" id="PTHR34235:SF3">
    <property type="entry name" value="SLR1203 PROTEIN"/>
    <property type="match status" value="1"/>
</dbReference>
<dbReference type="OrthoDB" id="5769308at2"/>
<keyword evidence="2" id="KW-1185">Reference proteome</keyword>
<geneLocation type="plasmid" evidence="1 2">
    <name>pREB7</name>
</geneLocation>
<proteinExistence type="predicted"/>
<dbReference type="PANTHER" id="PTHR34235">
    <property type="entry name" value="SLR1203 PROTEIN-RELATED"/>
    <property type="match status" value="1"/>
</dbReference>
<evidence type="ECO:0000313" key="2">
    <source>
        <dbReference type="Proteomes" id="UP000000268"/>
    </source>
</evidence>
<gene>
    <name evidence="1" type="ordered locus">AM1_G0070</name>
</gene>
<reference evidence="1 2" key="1">
    <citation type="journal article" date="2008" name="Proc. Natl. Acad. Sci. U.S.A.">
        <title>Niche adaptation and genome expansion in the chlorophyll d-producing cyanobacterium Acaryochloris marina.</title>
        <authorList>
            <person name="Swingley W.D."/>
            <person name="Chen M."/>
            <person name="Cheung P.C."/>
            <person name="Conrad A.L."/>
            <person name="Dejesa L.C."/>
            <person name="Hao J."/>
            <person name="Honchak B.M."/>
            <person name="Karbach L.E."/>
            <person name="Kurdoglu A."/>
            <person name="Lahiri S."/>
            <person name="Mastrian S.D."/>
            <person name="Miyashita H."/>
            <person name="Page L."/>
            <person name="Ramakrishna P."/>
            <person name="Satoh S."/>
            <person name="Sattley W.M."/>
            <person name="Shimada Y."/>
            <person name="Taylor H.L."/>
            <person name="Tomo T."/>
            <person name="Tsuchiya T."/>
            <person name="Wang Z.T."/>
            <person name="Raymond J."/>
            <person name="Mimuro M."/>
            <person name="Blankenship R.E."/>
            <person name="Touchman J.W."/>
        </authorList>
    </citation>
    <scope>NUCLEOTIDE SEQUENCE [LARGE SCALE GENOMIC DNA]</scope>
    <source>
        <strain evidence="2">MBIC 11017</strain>
        <plasmid evidence="2">Plasmid pREB7</plasmid>
    </source>
</reference>
<dbReference type="EMBL" id="CP000844">
    <property type="protein sequence ID" value="ABW33250.1"/>
    <property type="molecule type" value="Genomic_DNA"/>
</dbReference>
<dbReference type="Pfam" id="PF01724">
    <property type="entry name" value="DUF29"/>
    <property type="match status" value="1"/>
</dbReference>
<dbReference type="RefSeq" id="WP_012168318.1">
    <property type="nucleotide sequence ID" value="NC_009932.1"/>
</dbReference>
<sequence>MAYNIQTLYETDVVKWSLKQAKLLKARKFDLVDLENLIEEIEDVARRYKDVIEGQIENLLVLILTVKYKPQKQTKSWDKDVLTSQAEIHKWIEKEPSLHRHALSSFNFCYKYARIKVSILHQISLASIPEECPEDVRITAWELINRDDGMD</sequence>
<dbReference type="KEGG" id="amr:AM1_G0070"/>
<protein>
    <recommendedName>
        <fullName evidence="3">DUF29 domain-containing protein</fullName>
    </recommendedName>
</protein>
<dbReference type="HOGENOM" id="CLU_116670_0_1_3"/>
<dbReference type="Proteomes" id="UP000000268">
    <property type="component" value="Plasmid pREB7"/>
</dbReference>